<keyword evidence="5 7" id="KW-1133">Transmembrane helix</keyword>
<evidence type="ECO:0000259" key="8">
    <source>
        <dbReference type="PROSITE" id="PS50928"/>
    </source>
</evidence>
<dbReference type="InterPro" id="IPR000515">
    <property type="entry name" value="MetI-like"/>
</dbReference>
<dbReference type="AlphaFoldDB" id="A0A537JN90"/>
<dbReference type="CDD" id="cd06261">
    <property type="entry name" value="TM_PBP2"/>
    <property type="match status" value="1"/>
</dbReference>
<feature type="transmembrane region" description="Helical" evidence="7">
    <location>
        <begin position="12"/>
        <end position="30"/>
    </location>
</feature>
<evidence type="ECO:0000256" key="1">
    <source>
        <dbReference type="ARBA" id="ARBA00004651"/>
    </source>
</evidence>
<feature type="transmembrane region" description="Helical" evidence="7">
    <location>
        <begin position="102"/>
        <end position="124"/>
    </location>
</feature>
<dbReference type="SUPFAM" id="SSF161098">
    <property type="entry name" value="MetI-like"/>
    <property type="match status" value="1"/>
</dbReference>
<keyword evidence="2 7" id="KW-0813">Transport</keyword>
<dbReference type="Gene3D" id="1.10.3720.10">
    <property type="entry name" value="MetI-like"/>
    <property type="match status" value="1"/>
</dbReference>
<evidence type="ECO:0000256" key="3">
    <source>
        <dbReference type="ARBA" id="ARBA00022475"/>
    </source>
</evidence>
<feature type="transmembrane region" description="Helical" evidence="7">
    <location>
        <begin position="274"/>
        <end position="293"/>
    </location>
</feature>
<dbReference type="GO" id="GO:0005886">
    <property type="term" value="C:plasma membrane"/>
    <property type="evidence" value="ECO:0007669"/>
    <property type="project" value="UniProtKB-SubCell"/>
</dbReference>
<dbReference type="Pfam" id="PF19300">
    <property type="entry name" value="BPD_transp_1_N"/>
    <property type="match status" value="1"/>
</dbReference>
<dbReference type="PROSITE" id="PS50928">
    <property type="entry name" value="ABC_TM1"/>
    <property type="match status" value="1"/>
</dbReference>
<dbReference type="GO" id="GO:0055085">
    <property type="term" value="P:transmembrane transport"/>
    <property type="evidence" value="ECO:0007669"/>
    <property type="project" value="InterPro"/>
</dbReference>
<feature type="transmembrane region" description="Helical" evidence="7">
    <location>
        <begin position="228"/>
        <end position="254"/>
    </location>
</feature>
<evidence type="ECO:0000313" key="10">
    <source>
        <dbReference type="Proteomes" id="UP000320048"/>
    </source>
</evidence>
<keyword evidence="3" id="KW-1003">Cell membrane</keyword>
<evidence type="ECO:0000256" key="6">
    <source>
        <dbReference type="ARBA" id="ARBA00023136"/>
    </source>
</evidence>
<dbReference type="Proteomes" id="UP000320048">
    <property type="component" value="Unassembled WGS sequence"/>
</dbReference>
<comment type="caution">
    <text evidence="9">The sequence shown here is derived from an EMBL/GenBank/DDBJ whole genome shotgun (WGS) entry which is preliminary data.</text>
</comment>
<evidence type="ECO:0000256" key="5">
    <source>
        <dbReference type="ARBA" id="ARBA00022989"/>
    </source>
</evidence>
<feature type="transmembrane region" description="Helical" evidence="7">
    <location>
        <begin position="174"/>
        <end position="193"/>
    </location>
</feature>
<evidence type="ECO:0000313" key="9">
    <source>
        <dbReference type="EMBL" id="TMI84930.1"/>
    </source>
</evidence>
<evidence type="ECO:0000256" key="2">
    <source>
        <dbReference type="ARBA" id="ARBA00022448"/>
    </source>
</evidence>
<dbReference type="InterPro" id="IPR045621">
    <property type="entry name" value="BPD_transp_1_N"/>
</dbReference>
<dbReference type="EMBL" id="VBAO01000011">
    <property type="protein sequence ID" value="TMI84930.1"/>
    <property type="molecule type" value="Genomic_DNA"/>
</dbReference>
<proteinExistence type="inferred from homology"/>
<sequence length="307" mass="32509">MLRYIVQRVGQLVPILIGISVVTFLMLHLVPGDPVLIFAGDKPLTEARAAEIRHELGLDRPIWIQYWGYATHAVRGDLGRGLRSQRPVLDSILEVLPGTAQLTLAALALATAVGVTLGTVAALAHGSWVDTAAMALAILGVSMPVFYSSLLLILLFSFTLGWFPATGQGGLERLVMPATALGLISSAVLARLVRSGMLGVLHQEYIVTARAKGLAPRAVVLRHALKNALIPTITMLGLQLGALLGGAVVTETIFSRPGVGRLAVDAILSRDFPLVQGTVLVAAVAYVLVNLLVDISYAAVDPRIHYG</sequence>
<dbReference type="InterPro" id="IPR035906">
    <property type="entry name" value="MetI-like_sf"/>
</dbReference>
<keyword evidence="6 7" id="KW-0472">Membrane</keyword>
<protein>
    <submittedName>
        <fullName evidence="9">ABC transporter permease</fullName>
    </submittedName>
</protein>
<comment type="subcellular location">
    <subcellularLocation>
        <location evidence="1 7">Cell membrane</location>
        <topology evidence="1 7">Multi-pass membrane protein</topology>
    </subcellularLocation>
</comment>
<evidence type="ECO:0000256" key="7">
    <source>
        <dbReference type="RuleBase" id="RU363032"/>
    </source>
</evidence>
<keyword evidence="4 7" id="KW-0812">Transmembrane</keyword>
<evidence type="ECO:0000256" key="4">
    <source>
        <dbReference type="ARBA" id="ARBA00022692"/>
    </source>
</evidence>
<dbReference type="Pfam" id="PF00528">
    <property type="entry name" value="BPD_transp_1"/>
    <property type="match status" value="1"/>
</dbReference>
<dbReference type="PANTHER" id="PTHR43163:SF6">
    <property type="entry name" value="DIPEPTIDE TRANSPORT SYSTEM PERMEASE PROTEIN DPPB-RELATED"/>
    <property type="match status" value="1"/>
</dbReference>
<accession>A0A537JN90</accession>
<name>A0A537JN90_9BACT</name>
<dbReference type="PANTHER" id="PTHR43163">
    <property type="entry name" value="DIPEPTIDE TRANSPORT SYSTEM PERMEASE PROTEIN DPPB-RELATED"/>
    <property type="match status" value="1"/>
</dbReference>
<gene>
    <name evidence="9" type="ORF">E6H04_00405</name>
</gene>
<organism evidence="9 10">
    <name type="scientific">Candidatus Segetimicrobium genomatis</name>
    <dbReference type="NCBI Taxonomy" id="2569760"/>
    <lineage>
        <taxon>Bacteria</taxon>
        <taxon>Bacillati</taxon>
        <taxon>Candidatus Sysuimicrobiota</taxon>
        <taxon>Candidatus Sysuimicrobiia</taxon>
        <taxon>Candidatus Sysuimicrobiales</taxon>
        <taxon>Candidatus Segetimicrobiaceae</taxon>
        <taxon>Candidatus Segetimicrobium</taxon>
    </lineage>
</organism>
<feature type="domain" description="ABC transmembrane type-1" evidence="8">
    <location>
        <begin position="96"/>
        <end position="297"/>
    </location>
</feature>
<comment type="similarity">
    <text evidence="7">Belongs to the binding-protein-dependent transport system permease family.</text>
</comment>
<reference evidence="9 10" key="1">
    <citation type="journal article" date="2019" name="Nat. Microbiol.">
        <title>Mediterranean grassland soil C-N compound turnover is dependent on rainfall and depth, and is mediated by genomically divergent microorganisms.</title>
        <authorList>
            <person name="Diamond S."/>
            <person name="Andeer P.F."/>
            <person name="Li Z."/>
            <person name="Crits-Christoph A."/>
            <person name="Burstein D."/>
            <person name="Anantharaman K."/>
            <person name="Lane K.R."/>
            <person name="Thomas B.C."/>
            <person name="Pan C."/>
            <person name="Northen T.R."/>
            <person name="Banfield J.F."/>
        </authorList>
    </citation>
    <scope>NUCLEOTIDE SEQUENCE [LARGE SCALE GENOMIC DNA]</scope>
    <source>
        <strain evidence="9">NP_7</strain>
    </source>
</reference>
<feature type="transmembrane region" description="Helical" evidence="7">
    <location>
        <begin position="136"/>
        <end position="162"/>
    </location>
</feature>